<name>A0A919Q8K9_9ACTN</name>
<accession>A0A919Q8K9</accession>
<protein>
    <submittedName>
        <fullName evidence="1">Uncharacterized protein</fullName>
    </submittedName>
</protein>
<evidence type="ECO:0000313" key="1">
    <source>
        <dbReference type="EMBL" id="GIH24206.1"/>
    </source>
</evidence>
<gene>
    <name evidence="1" type="ORF">Aph01nite_25160</name>
</gene>
<reference evidence="1" key="1">
    <citation type="submission" date="2021-01" db="EMBL/GenBank/DDBJ databases">
        <title>Whole genome shotgun sequence of Acrocarpospora phusangensis NBRC 108782.</title>
        <authorList>
            <person name="Komaki H."/>
            <person name="Tamura T."/>
        </authorList>
    </citation>
    <scope>NUCLEOTIDE SEQUENCE</scope>
    <source>
        <strain evidence="1">NBRC 108782</strain>
    </source>
</reference>
<proteinExistence type="predicted"/>
<dbReference type="Proteomes" id="UP000640052">
    <property type="component" value="Unassembled WGS sequence"/>
</dbReference>
<comment type="caution">
    <text evidence="1">The sequence shown here is derived from an EMBL/GenBank/DDBJ whole genome shotgun (WGS) entry which is preliminary data.</text>
</comment>
<evidence type="ECO:0000313" key="2">
    <source>
        <dbReference type="Proteomes" id="UP000640052"/>
    </source>
</evidence>
<dbReference type="AlphaFoldDB" id="A0A919Q8K9"/>
<sequence length="50" mass="5595">MGTDGHELRDCLRAVNEELTARLGEDVERGWRLKLQTAQEVIETIGGEKA</sequence>
<keyword evidence="2" id="KW-1185">Reference proteome</keyword>
<organism evidence="1 2">
    <name type="scientific">Acrocarpospora phusangensis</name>
    <dbReference type="NCBI Taxonomy" id="1070424"/>
    <lineage>
        <taxon>Bacteria</taxon>
        <taxon>Bacillati</taxon>
        <taxon>Actinomycetota</taxon>
        <taxon>Actinomycetes</taxon>
        <taxon>Streptosporangiales</taxon>
        <taxon>Streptosporangiaceae</taxon>
        <taxon>Acrocarpospora</taxon>
    </lineage>
</organism>
<dbReference type="EMBL" id="BOOA01000016">
    <property type="protein sequence ID" value="GIH24206.1"/>
    <property type="molecule type" value="Genomic_DNA"/>
</dbReference>